<proteinExistence type="predicted"/>
<name>A0A7S1F9D6_NOCSC</name>
<reference evidence="1" key="1">
    <citation type="submission" date="2021-01" db="EMBL/GenBank/DDBJ databases">
        <authorList>
            <person name="Corre E."/>
            <person name="Pelletier E."/>
            <person name="Niang G."/>
            <person name="Scheremetjew M."/>
            <person name="Finn R."/>
            <person name="Kale V."/>
            <person name="Holt S."/>
            <person name="Cochrane G."/>
            <person name="Meng A."/>
            <person name="Brown T."/>
            <person name="Cohen L."/>
        </authorList>
    </citation>
    <scope>NUCLEOTIDE SEQUENCE</scope>
</reference>
<organism evidence="1">
    <name type="scientific">Noctiluca scintillans</name>
    <name type="common">Sea sparkle</name>
    <name type="synonym">Red tide dinoflagellate</name>
    <dbReference type="NCBI Taxonomy" id="2966"/>
    <lineage>
        <taxon>Eukaryota</taxon>
        <taxon>Sar</taxon>
        <taxon>Alveolata</taxon>
        <taxon>Dinophyceae</taxon>
        <taxon>Noctilucales</taxon>
        <taxon>Noctilucaceae</taxon>
        <taxon>Noctiluca</taxon>
    </lineage>
</organism>
<dbReference type="EMBL" id="HBFQ01036699">
    <property type="protein sequence ID" value="CAD8851534.1"/>
    <property type="molecule type" value="Transcribed_RNA"/>
</dbReference>
<sequence length="106" mass="11875">MSMSLAPHPVGVKFWTKIWHENKDLPYAKVHANFQDWYSLKFHRGLGRYFYAHRVGRLGTVAPLVIFCLGFKGSVMLYGTLRDLGSAEIAAAAYGQGGYKTNPVPK</sequence>
<protein>
    <submittedName>
        <fullName evidence="1">Uncharacterized protein</fullName>
    </submittedName>
</protein>
<gene>
    <name evidence="1" type="ORF">NSCI0253_LOCUS25884</name>
</gene>
<evidence type="ECO:0000313" key="1">
    <source>
        <dbReference type="EMBL" id="CAD8851534.1"/>
    </source>
</evidence>
<accession>A0A7S1F9D6</accession>
<dbReference type="AlphaFoldDB" id="A0A7S1F9D6"/>